<sequence>MPEHWWSQMQAGESTDNLGTREAGKATSGGTGTHGASAQPGFVGAALAAVLTFALAQGFAMTPLPTAWRPRQPCG</sequence>
<keyword evidence="2" id="KW-1133">Transmembrane helix</keyword>
<dbReference type="Proteomes" id="UP000302139">
    <property type="component" value="Unassembled WGS sequence"/>
</dbReference>
<dbReference type="EMBL" id="BJHX01000001">
    <property type="protein sequence ID" value="GDY61273.1"/>
    <property type="molecule type" value="Genomic_DNA"/>
</dbReference>
<feature type="region of interest" description="Disordered" evidence="1">
    <location>
        <begin position="1"/>
        <end position="39"/>
    </location>
</feature>
<organism evidence="3 4">
    <name type="scientific">Streptomyces avermitilis</name>
    <dbReference type="NCBI Taxonomy" id="33903"/>
    <lineage>
        <taxon>Bacteria</taxon>
        <taxon>Bacillati</taxon>
        <taxon>Actinomycetota</taxon>
        <taxon>Actinomycetes</taxon>
        <taxon>Kitasatosporales</taxon>
        <taxon>Streptomycetaceae</taxon>
        <taxon>Streptomyces</taxon>
    </lineage>
</organism>
<gene>
    <name evidence="3" type="ORF">SAV14893_006660</name>
</gene>
<dbReference type="AlphaFoldDB" id="A0A4D4LT64"/>
<comment type="caution">
    <text evidence="3">The sequence shown here is derived from an EMBL/GenBank/DDBJ whole genome shotgun (WGS) entry which is preliminary data.</text>
</comment>
<keyword evidence="2" id="KW-0472">Membrane</keyword>
<keyword evidence="2" id="KW-0812">Transmembrane</keyword>
<feature type="compositionally biased region" description="Polar residues" evidence="1">
    <location>
        <begin position="7"/>
        <end position="18"/>
    </location>
</feature>
<evidence type="ECO:0000256" key="2">
    <source>
        <dbReference type="SAM" id="Phobius"/>
    </source>
</evidence>
<accession>A0A4D4LT64</accession>
<evidence type="ECO:0000313" key="3">
    <source>
        <dbReference type="EMBL" id="GDY61273.1"/>
    </source>
</evidence>
<protein>
    <submittedName>
        <fullName evidence="3">Uncharacterized protein</fullName>
    </submittedName>
</protein>
<reference evidence="3 4" key="1">
    <citation type="submission" date="2019-04" db="EMBL/GenBank/DDBJ databases">
        <title>Draft genome sequences of Streptomyces avermitilis NBRC 14893.</title>
        <authorList>
            <person name="Komaki H."/>
            <person name="Tamura T."/>
            <person name="Hosoyama A."/>
        </authorList>
    </citation>
    <scope>NUCLEOTIDE SEQUENCE [LARGE SCALE GENOMIC DNA]</scope>
    <source>
        <strain evidence="3 4">NBRC 14893</strain>
    </source>
</reference>
<evidence type="ECO:0000313" key="4">
    <source>
        <dbReference type="Proteomes" id="UP000302139"/>
    </source>
</evidence>
<evidence type="ECO:0000256" key="1">
    <source>
        <dbReference type="SAM" id="MobiDB-lite"/>
    </source>
</evidence>
<proteinExistence type="predicted"/>
<name>A0A4D4LT64_STRAX</name>
<feature type="transmembrane region" description="Helical" evidence="2">
    <location>
        <begin position="42"/>
        <end position="61"/>
    </location>
</feature>